<keyword evidence="4 5" id="KW-0472">Membrane</keyword>
<dbReference type="GO" id="GO:0008137">
    <property type="term" value="F:NADH dehydrogenase (ubiquinone) activity"/>
    <property type="evidence" value="ECO:0007669"/>
    <property type="project" value="InterPro"/>
</dbReference>
<dbReference type="InterPro" id="IPR001750">
    <property type="entry name" value="ND/Mrp_TM"/>
</dbReference>
<feature type="transmembrane region" description="Helical" evidence="5">
    <location>
        <begin position="384"/>
        <end position="407"/>
    </location>
</feature>
<feature type="transmembrane region" description="Helical" evidence="5">
    <location>
        <begin position="42"/>
        <end position="61"/>
    </location>
</feature>
<feature type="domain" description="NADH:quinone oxidoreductase/Mrp antiporter transmembrane" evidence="7">
    <location>
        <begin position="126"/>
        <end position="434"/>
    </location>
</feature>
<dbReference type="AlphaFoldDB" id="A0A6M1SR21"/>
<feature type="transmembrane region" description="Helical" evidence="5">
    <location>
        <begin position="12"/>
        <end position="30"/>
    </location>
</feature>
<keyword evidence="2 5" id="KW-0812">Transmembrane</keyword>
<keyword evidence="3 5" id="KW-1133">Transmembrane helix</keyword>
<keyword evidence="5" id="KW-0813">Transport</keyword>
<comment type="catalytic activity">
    <reaction evidence="5">
        <text>a quinone + NADH + 5 H(+)(in) = a quinol + NAD(+) + 4 H(+)(out)</text>
        <dbReference type="Rhea" id="RHEA:57888"/>
        <dbReference type="ChEBI" id="CHEBI:15378"/>
        <dbReference type="ChEBI" id="CHEBI:24646"/>
        <dbReference type="ChEBI" id="CHEBI:57540"/>
        <dbReference type="ChEBI" id="CHEBI:57945"/>
        <dbReference type="ChEBI" id="CHEBI:132124"/>
    </reaction>
</comment>
<keyword evidence="5" id="KW-0830">Ubiquinone</keyword>
<evidence type="ECO:0000313" key="8">
    <source>
        <dbReference type="EMBL" id="NGP77861.1"/>
    </source>
</evidence>
<evidence type="ECO:0000256" key="2">
    <source>
        <dbReference type="ARBA" id="ARBA00022692"/>
    </source>
</evidence>
<keyword evidence="9" id="KW-1185">Reference proteome</keyword>
<dbReference type="PANTHER" id="PTHR22773">
    <property type="entry name" value="NADH DEHYDROGENASE"/>
    <property type="match status" value="1"/>
</dbReference>
<dbReference type="EC" id="7.1.1.-" evidence="5"/>
<comment type="subcellular location">
    <subcellularLocation>
        <location evidence="5">Cell membrane</location>
        <topology evidence="5">Multi-pass membrane protein</topology>
    </subcellularLocation>
    <subcellularLocation>
        <location evidence="1">Endomembrane system</location>
        <topology evidence="1">Multi-pass membrane protein</topology>
    </subcellularLocation>
    <subcellularLocation>
        <location evidence="6">Membrane</location>
        <topology evidence="6">Multi-pass membrane protein</topology>
    </subcellularLocation>
</comment>
<feature type="transmembrane region" description="Helical" evidence="5">
    <location>
        <begin position="341"/>
        <end position="363"/>
    </location>
</feature>
<dbReference type="GO" id="GO:0005886">
    <property type="term" value="C:plasma membrane"/>
    <property type="evidence" value="ECO:0007669"/>
    <property type="project" value="UniProtKB-SubCell"/>
</dbReference>
<proteinExistence type="inferred from homology"/>
<evidence type="ECO:0000256" key="4">
    <source>
        <dbReference type="ARBA" id="ARBA00023136"/>
    </source>
</evidence>
<dbReference type="GO" id="GO:0042773">
    <property type="term" value="P:ATP synthesis coupled electron transport"/>
    <property type="evidence" value="ECO:0007669"/>
    <property type="project" value="InterPro"/>
</dbReference>
<dbReference type="GO" id="GO:0048038">
    <property type="term" value="F:quinone binding"/>
    <property type="evidence" value="ECO:0007669"/>
    <property type="project" value="UniProtKB-KW"/>
</dbReference>
<evidence type="ECO:0000313" key="9">
    <source>
        <dbReference type="Proteomes" id="UP000473278"/>
    </source>
</evidence>
<name>A0A6M1SR21_9BACT</name>
<dbReference type="RefSeq" id="WP_165143556.1">
    <property type="nucleotide sequence ID" value="NZ_JAALLT010000004.1"/>
</dbReference>
<feature type="transmembrane region" description="Helical" evidence="5">
    <location>
        <begin position="163"/>
        <end position="187"/>
    </location>
</feature>
<evidence type="ECO:0000259" key="7">
    <source>
        <dbReference type="Pfam" id="PF00361"/>
    </source>
</evidence>
<dbReference type="HAMAP" id="MF_00445">
    <property type="entry name" value="NDH1_NuoN_1"/>
    <property type="match status" value="1"/>
</dbReference>
<reference evidence="8 9" key="1">
    <citation type="submission" date="2020-02" db="EMBL/GenBank/DDBJ databases">
        <title>Balneolaceae bacterium YR4-1, complete genome.</title>
        <authorList>
            <person name="Li Y."/>
            <person name="Wu S."/>
        </authorList>
    </citation>
    <scope>NUCLEOTIDE SEQUENCE [LARGE SCALE GENOMIC DNA]</scope>
    <source>
        <strain evidence="8 9">YR4-1</strain>
    </source>
</reference>
<dbReference type="GO" id="GO:0012505">
    <property type="term" value="C:endomembrane system"/>
    <property type="evidence" value="ECO:0007669"/>
    <property type="project" value="UniProtKB-SubCell"/>
</dbReference>
<feature type="transmembrane region" description="Helical" evidence="5">
    <location>
        <begin position="315"/>
        <end position="335"/>
    </location>
</feature>
<feature type="transmembrane region" description="Helical" evidence="5">
    <location>
        <begin position="207"/>
        <end position="230"/>
    </location>
</feature>
<evidence type="ECO:0000256" key="6">
    <source>
        <dbReference type="RuleBase" id="RU000320"/>
    </source>
</evidence>
<feature type="transmembrane region" description="Helical" evidence="5">
    <location>
        <begin position="465"/>
        <end position="485"/>
    </location>
</feature>
<evidence type="ECO:0000256" key="3">
    <source>
        <dbReference type="ARBA" id="ARBA00022989"/>
    </source>
</evidence>
<dbReference type="GO" id="GO:0050136">
    <property type="term" value="F:NADH dehydrogenase (quinone) (non-electrogenic) activity"/>
    <property type="evidence" value="ECO:0007669"/>
    <property type="project" value="UniProtKB-UniRule"/>
</dbReference>
<dbReference type="NCBIfam" id="TIGR01770">
    <property type="entry name" value="NDH_I_N"/>
    <property type="match status" value="1"/>
</dbReference>
<evidence type="ECO:0000256" key="1">
    <source>
        <dbReference type="ARBA" id="ARBA00004127"/>
    </source>
</evidence>
<dbReference type="Pfam" id="PF00361">
    <property type="entry name" value="Proton_antipo_M"/>
    <property type="match status" value="1"/>
</dbReference>
<protein>
    <recommendedName>
        <fullName evidence="5">NADH-quinone oxidoreductase subunit N</fullName>
        <ecNumber evidence="5">7.1.1.-</ecNumber>
    </recommendedName>
    <alternativeName>
        <fullName evidence="5">NADH dehydrogenase I subunit N</fullName>
    </alternativeName>
    <alternativeName>
        <fullName evidence="5">NDH-1 subunit N</fullName>
    </alternativeName>
</protein>
<comment type="similarity">
    <text evidence="5">Belongs to the complex I subunit 2 family.</text>
</comment>
<dbReference type="InterPro" id="IPR010096">
    <property type="entry name" value="NADH-Q_OxRdtase_suN/2"/>
</dbReference>
<accession>A0A6M1SR21</accession>
<evidence type="ECO:0000256" key="5">
    <source>
        <dbReference type="HAMAP-Rule" id="MF_00445"/>
    </source>
</evidence>
<feature type="transmembrane region" description="Helical" evidence="5">
    <location>
        <begin position="73"/>
        <end position="94"/>
    </location>
</feature>
<feature type="transmembrane region" description="Helical" evidence="5">
    <location>
        <begin position="242"/>
        <end position="269"/>
    </location>
</feature>
<organism evidence="8 9">
    <name type="scientific">Halalkalibaculum roseum</name>
    <dbReference type="NCBI Taxonomy" id="2709311"/>
    <lineage>
        <taxon>Bacteria</taxon>
        <taxon>Pseudomonadati</taxon>
        <taxon>Balneolota</taxon>
        <taxon>Balneolia</taxon>
        <taxon>Balneolales</taxon>
        <taxon>Balneolaceae</taxon>
        <taxon>Halalkalibaculum</taxon>
    </lineage>
</organism>
<gene>
    <name evidence="5" type="primary">nuoN</name>
    <name evidence="8" type="ORF">G3570_14530</name>
</gene>
<feature type="transmembrane region" description="Helical" evidence="5">
    <location>
        <begin position="289"/>
        <end position="308"/>
    </location>
</feature>
<keyword evidence="5" id="KW-0520">NAD</keyword>
<dbReference type="Proteomes" id="UP000473278">
    <property type="component" value="Unassembled WGS sequence"/>
</dbReference>
<sequence length="498" mass="54153">MDQQILHSIGWFYPEIILVLTLCVIILADIIIKRDKMIGGRILLGGLILSGVAILFQVGVNESVFFDLVAVDAFAVFMKLVIIVAAIFVVLFSMNSAELSSYRSRIGEFYMMLSGMVLGMLLMVGATNVLLMYLAFEVTSISSYVLVGFTKKSGRSSESSMKYIIYGAVSSGIMLYGLTLLIGITGATDIYGINETLNAGISQPTMFNLSIAMILVGMGFKVAVVPFHFWAPDIYEGAPFSIAAILAVASKIAAFGLLIRFFSVSFGAVETAGGGIWEMLFTDQIPWDLIIGIMAALAMIVGNLTALMQDNIKRMLAYSSIAHAGYILMGVVIFSEQGVSSILVYLFIYLFMNLGAFYTAMLFSDSVHTESIEGYKGLGHRAPLEGISMTIFLVSLTGLPPTGGFIAKLYIFGAAVNAGWIWLVAIAGITTVISLYYYIRVARNLFLFKPEPNSEKLTFNLKSKLILGSLLVPTLFLGVYFTPLIEFAKQSITILGLN</sequence>
<comment type="subunit">
    <text evidence="5">NDH-1 is composed of 14 different subunits. Subunits NuoA, H, J, K, L, M, N constitute the membrane sector of the complex.</text>
</comment>
<keyword evidence="5" id="KW-1003">Cell membrane</keyword>
<keyword evidence="5" id="KW-1278">Translocase</keyword>
<keyword evidence="5" id="KW-0874">Quinone</keyword>
<feature type="transmembrane region" description="Helical" evidence="5">
    <location>
        <begin position="419"/>
        <end position="439"/>
    </location>
</feature>
<comment type="caution">
    <text evidence="8">The sequence shown here is derived from an EMBL/GenBank/DDBJ whole genome shotgun (WGS) entry which is preliminary data.</text>
</comment>
<comment type="function">
    <text evidence="5">NDH-1 shuttles electrons from NADH, via FMN and iron-sulfur (Fe-S) centers, to quinones in the respiratory chain. The immediate electron acceptor for the enzyme in this species is believed to be ubiquinone. Couples the redox reaction to proton translocation (for every two electrons transferred, four hydrogen ions are translocated across the cytoplasmic membrane), and thus conserves the redox energy in a proton gradient.</text>
</comment>
<dbReference type="EMBL" id="JAALLT010000004">
    <property type="protein sequence ID" value="NGP77861.1"/>
    <property type="molecule type" value="Genomic_DNA"/>
</dbReference>